<accession>A0ABV4HZD5</accession>
<sequence length="241" mass="26862">MSHSLNGVSKTALMGKGESGAEDVSAAEAARRARARYGVDYPLEVQRWFQHGGCGGRDYVIGNPHTFRGRIAAYCPHEDVGFTVSKEDMDVLSPSAQSWLDGYLAGAEPDPVEVFGPGVRDVAVDDERWVRWQQLVRDFRASGTWPLQDWWDPAPLPAGVDLSALLAVPALPWVVRGAEVWTWQQHGQEWGWVRAQPQPALSRGFLVGSVCERRDDHGEEWMAVSEQQCWCCDCGHLTESW</sequence>
<evidence type="ECO:0000313" key="3">
    <source>
        <dbReference type="Proteomes" id="UP001566476"/>
    </source>
</evidence>
<name>A0ABV4HZD5_9ACTN</name>
<dbReference type="EMBL" id="JBGGTQ010000002">
    <property type="protein sequence ID" value="MEZ0491776.1"/>
    <property type="molecule type" value="Genomic_DNA"/>
</dbReference>
<keyword evidence="3" id="KW-1185">Reference proteome</keyword>
<gene>
    <name evidence="2" type="ORF">AB2L28_05940</name>
</gene>
<feature type="region of interest" description="Disordered" evidence="1">
    <location>
        <begin position="1"/>
        <end position="21"/>
    </location>
</feature>
<evidence type="ECO:0000313" key="2">
    <source>
        <dbReference type="EMBL" id="MEZ0491776.1"/>
    </source>
</evidence>
<evidence type="ECO:0008006" key="4">
    <source>
        <dbReference type="Google" id="ProtNLM"/>
    </source>
</evidence>
<comment type="caution">
    <text evidence="2">The sequence shown here is derived from an EMBL/GenBank/DDBJ whole genome shotgun (WGS) entry which is preliminary data.</text>
</comment>
<evidence type="ECO:0000256" key="1">
    <source>
        <dbReference type="SAM" id="MobiDB-lite"/>
    </source>
</evidence>
<reference evidence="2 3" key="1">
    <citation type="submission" date="2024-07" db="EMBL/GenBank/DDBJ databases">
        <authorList>
            <person name="Thanompreechachai J."/>
            <person name="Duangmal K."/>
        </authorList>
    </citation>
    <scope>NUCLEOTIDE SEQUENCE [LARGE SCALE GENOMIC DNA]</scope>
    <source>
        <strain evidence="2 3">TBRC 1896</strain>
    </source>
</reference>
<dbReference type="RefSeq" id="WP_370717804.1">
    <property type="nucleotide sequence ID" value="NZ_JBGGTQ010000002.1"/>
</dbReference>
<proteinExistence type="predicted"/>
<dbReference type="Proteomes" id="UP001566476">
    <property type="component" value="Unassembled WGS sequence"/>
</dbReference>
<protein>
    <recommendedName>
        <fullName evidence="4">SMI1/KNR4 family protein</fullName>
    </recommendedName>
</protein>
<organism evidence="2 3">
    <name type="scientific">Kineococcus mangrovi</name>
    <dbReference type="NCBI Taxonomy" id="1660183"/>
    <lineage>
        <taxon>Bacteria</taxon>
        <taxon>Bacillati</taxon>
        <taxon>Actinomycetota</taxon>
        <taxon>Actinomycetes</taxon>
        <taxon>Kineosporiales</taxon>
        <taxon>Kineosporiaceae</taxon>
        <taxon>Kineococcus</taxon>
    </lineage>
</organism>